<dbReference type="Gene3D" id="2.30.29.30">
    <property type="entry name" value="Pleckstrin-homology domain (PH domain)/Phosphotyrosine-binding domain (PTB)"/>
    <property type="match status" value="1"/>
</dbReference>
<comment type="caution">
    <text evidence="18">The sequence shown here is derived from an EMBL/GenBank/DDBJ whole genome shotgun (WGS) entry which is preliminary data.</text>
</comment>
<comment type="similarity">
    <text evidence="2">Belongs to the mitochondrial Rho GTPase family.</text>
</comment>
<dbReference type="SMART" id="SM00174">
    <property type="entry name" value="RHO"/>
    <property type="match status" value="1"/>
</dbReference>
<evidence type="ECO:0000256" key="10">
    <source>
        <dbReference type="ARBA" id="ARBA00022837"/>
    </source>
</evidence>
<feature type="compositionally biased region" description="Polar residues" evidence="15">
    <location>
        <begin position="1058"/>
        <end position="1074"/>
    </location>
</feature>
<evidence type="ECO:0000256" key="7">
    <source>
        <dbReference type="ARBA" id="ARBA00022741"/>
    </source>
</evidence>
<dbReference type="Gene3D" id="1.10.238.10">
    <property type="entry name" value="EF-hand"/>
    <property type="match status" value="2"/>
</dbReference>
<evidence type="ECO:0000256" key="15">
    <source>
        <dbReference type="SAM" id="MobiDB-lite"/>
    </source>
</evidence>
<evidence type="ECO:0000259" key="17">
    <source>
        <dbReference type="PROSITE" id="PS51423"/>
    </source>
</evidence>
<feature type="region of interest" description="Disordered" evidence="15">
    <location>
        <begin position="1177"/>
        <end position="1218"/>
    </location>
</feature>
<dbReference type="Pfam" id="PF08356">
    <property type="entry name" value="EF_assoc_2"/>
    <property type="match status" value="1"/>
</dbReference>
<keyword evidence="13" id="KW-0342">GTP-binding</keyword>
<dbReference type="InterPro" id="IPR020860">
    <property type="entry name" value="MIRO_dom"/>
</dbReference>
<dbReference type="PANTHER" id="PTHR46819">
    <property type="entry name" value="EF-HAND CALCIUM-BINDING DOMAIN-CONTAINING PROTEIN 7"/>
    <property type="match status" value="1"/>
</dbReference>
<evidence type="ECO:0000256" key="6">
    <source>
        <dbReference type="ARBA" id="ARBA00022737"/>
    </source>
</evidence>
<dbReference type="InterPro" id="IPR011993">
    <property type="entry name" value="PH-like_dom_sf"/>
</dbReference>
<dbReference type="InterPro" id="IPR018247">
    <property type="entry name" value="EF_Hand_1_Ca_BS"/>
</dbReference>
<feature type="region of interest" description="Disordered" evidence="15">
    <location>
        <begin position="1140"/>
        <end position="1163"/>
    </location>
</feature>
<keyword evidence="5" id="KW-0479">Metal-binding</keyword>
<dbReference type="Proteomes" id="UP001175271">
    <property type="component" value="Unassembled WGS sequence"/>
</dbReference>
<evidence type="ECO:0000259" key="16">
    <source>
        <dbReference type="PROSITE" id="PS50222"/>
    </source>
</evidence>
<keyword evidence="8" id="KW-1000">Mitochondrion outer membrane</keyword>
<dbReference type="GO" id="GO:0003924">
    <property type="term" value="F:GTPase activity"/>
    <property type="evidence" value="ECO:0007669"/>
    <property type="project" value="InterPro"/>
</dbReference>
<dbReference type="GO" id="GO:0005741">
    <property type="term" value="C:mitochondrial outer membrane"/>
    <property type="evidence" value="ECO:0007669"/>
    <property type="project" value="UniProtKB-SubCell"/>
</dbReference>
<dbReference type="FunFam" id="1.10.238.10:FF:000011">
    <property type="entry name" value="Mitochondrial Rho GTPase"/>
    <property type="match status" value="1"/>
</dbReference>
<dbReference type="FunFam" id="3.40.50.300:FF:000553">
    <property type="entry name" value="Mitochondrial Rho GTPase"/>
    <property type="match status" value="1"/>
</dbReference>
<evidence type="ECO:0000256" key="5">
    <source>
        <dbReference type="ARBA" id="ARBA00022723"/>
    </source>
</evidence>
<name>A0AA39H0Z6_9BILA</name>
<dbReference type="Pfam" id="PF08355">
    <property type="entry name" value="EF_assoc_1"/>
    <property type="match status" value="1"/>
</dbReference>
<evidence type="ECO:0000256" key="9">
    <source>
        <dbReference type="ARBA" id="ARBA00022801"/>
    </source>
</evidence>
<keyword evidence="10" id="KW-0106">Calcium</keyword>
<dbReference type="InterPro" id="IPR027417">
    <property type="entry name" value="P-loop_NTPase"/>
</dbReference>
<dbReference type="PRINTS" id="PR00449">
    <property type="entry name" value="RASTRNSFRMNG"/>
</dbReference>
<accession>A0AA39H0Z6</accession>
<dbReference type="SUPFAM" id="SSF47473">
    <property type="entry name" value="EF-hand"/>
    <property type="match status" value="1"/>
</dbReference>
<dbReference type="PANTHER" id="PTHR46819:SF1">
    <property type="entry name" value="EF-HAND CALCIUM-BINDING DOMAIN-CONTAINING PROTEIN 7"/>
    <property type="match status" value="1"/>
</dbReference>
<reference evidence="18" key="1">
    <citation type="submission" date="2023-06" db="EMBL/GenBank/DDBJ databases">
        <title>Genomic analysis of the entomopathogenic nematode Steinernema hermaphroditum.</title>
        <authorList>
            <person name="Schwarz E.M."/>
            <person name="Heppert J.K."/>
            <person name="Baniya A."/>
            <person name="Schwartz H.T."/>
            <person name="Tan C.-H."/>
            <person name="Antoshechkin I."/>
            <person name="Sternberg P.W."/>
            <person name="Goodrich-Blair H."/>
            <person name="Dillman A.R."/>
        </authorList>
    </citation>
    <scope>NUCLEOTIDE SEQUENCE</scope>
    <source>
        <strain evidence="18">PS9179</strain>
        <tissue evidence="18">Whole animal</tissue>
    </source>
</reference>
<evidence type="ECO:0000256" key="13">
    <source>
        <dbReference type="ARBA" id="ARBA00023134"/>
    </source>
</evidence>
<keyword evidence="4" id="KW-0812">Transmembrane</keyword>
<dbReference type="GO" id="GO:0005525">
    <property type="term" value="F:GTP binding"/>
    <property type="evidence" value="ECO:0007669"/>
    <property type="project" value="UniProtKB-KW"/>
</dbReference>
<feature type="domain" description="Miro" evidence="17">
    <location>
        <begin position="401"/>
        <end position="567"/>
    </location>
</feature>
<feature type="domain" description="EF-hand" evidence="16">
    <location>
        <begin position="291"/>
        <end position="326"/>
    </location>
</feature>
<evidence type="ECO:0000256" key="14">
    <source>
        <dbReference type="ARBA" id="ARBA00023136"/>
    </source>
</evidence>
<keyword evidence="7" id="KW-0547">Nucleotide-binding</keyword>
<dbReference type="SMART" id="SM00175">
    <property type="entry name" value="RAB"/>
    <property type="match status" value="1"/>
</dbReference>
<keyword evidence="14" id="KW-0472">Membrane</keyword>
<feature type="region of interest" description="Disordered" evidence="15">
    <location>
        <begin position="1053"/>
        <end position="1081"/>
    </location>
</feature>
<dbReference type="Pfam" id="PF13202">
    <property type="entry name" value="EF-hand_5"/>
    <property type="match status" value="1"/>
</dbReference>
<evidence type="ECO:0000256" key="12">
    <source>
        <dbReference type="ARBA" id="ARBA00023128"/>
    </source>
</evidence>
<dbReference type="SMART" id="SM00054">
    <property type="entry name" value="EFh"/>
    <property type="match status" value="2"/>
</dbReference>
<dbReference type="InterPro" id="IPR001806">
    <property type="entry name" value="Small_GTPase"/>
</dbReference>
<organism evidence="18 19">
    <name type="scientific">Steinernema hermaphroditum</name>
    <dbReference type="NCBI Taxonomy" id="289476"/>
    <lineage>
        <taxon>Eukaryota</taxon>
        <taxon>Metazoa</taxon>
        <taxon>Ecdysozoa</taxon>
        <taxon>Nematoda</taxon>
        <taxon>Chromadorea</taxon>
        <taxon>Rhabditida</taxon>
        <taxon>Tylenchina</taxon>
        <taxon>Panagrolaimomorpha</taxon>
        <taxon>Strongyloidoidea</taxon>
        <taxon>Steinernematidae</taxon>
        <taxon>Steinernema</taxon>
    </lineage>
</organism>
<dbReference type="GO" id="GO:0005509">
    <property type="term" value="F:calcium ion binding"/>
    <property type="evidence" value="ECO:0007669"/>
    <property type="project" value="InterPro"/>
</dbReference>
<dbReference type="PROSITE" id="PS50222">
    <property type="entry name" value="EF_HAND_2"/>
    <property type="match status" value="1"/>
</dbReference>
<evidence type="ECO:0000256" key="4">
    <source>
        <dbReference type="ARBA" id="ARBA00022692"/>
    </source>
</evidence>
<protein>
    <recommendedName>
        <fullName evidence="3">Mitochondrial Rho GTPase 1</fullName>
    </recommendedName>
</protein>
<feature type="region of interest" description="Disordered" evidence="15">
    <location>
        <begin position="1116"/>
        <end position="1135"/>
    </location>
</feature>
<dbReference type="PROSITE" id="PS51423">
    <property type="entry name" value="MIRO"/>
    <property type="match status" value="1"/>
</dbReference>
<feature type="compositionally biased region" description="Polar residues" evidence="15">
    <location>
        <begin position="1140"/>
        <end position="1155"/>
    </location>
</feature>
<dbReference type="SUPFAM" id="SSF52540">
    <property type="entry name" value="P-loop containing nucleoside triphosphate hydrolases"/>
    <property type="match status" value="2"/>
</dbReference>
<evidence type="ECO:0000256" key="8">
    <source>
        <dbReference type="ARBA" id="ARBA00022787"/>
    </source>
</evidence>
<keyword evidence="12" id="KW-0496">Mitochondrion</keyword>
<keyword evidence="19" id="KW-1185">Reference proteome</keyword>
<dbReference type="SMART" id="SM00173">
    <property type="entry name" value="RAS"/>
    <property type="match status" value="1"/>
</dbReference>
<dbReference type="PROSITE" id="PS00018">
    <property type="entry name" value="EF_HAND_1"/>
    <property type="match status" value="2"/>
</dbReference>
<gene>
    <name evidence="18" type="ORF">QR680_002038</name>
</gene>
<dbReference type="InterPro" id="IPR013567">
    <property type="entry name" value="EF_hand_assoc_2"/>
</dbReference>
<evidence type="ECO:0000256" key="11">
    <source>
        <dbReference type="ARBA" id="ARBA00022989"/>
    </source>
</evidence>
<proteinExistence type="inferred from homology"/>
<evidence type="ECO:0000313" key="19">
    <source>
        <dbReference type="Proteomes" id="UP001175271"/>
    </source>
</evidence>
<sequence>MTESVPSSQDPPADVRILLVGDEGVGKTSLISALIEDEFCETVPPKVENIVIPGDVTPEHLVTEIIDYSPRVQNEDDVSSYWLPLIQNVLGGADHGRPVILVGNKSDQAGPSRQMDDVLPIMNEFAEIETCVECSAKTMKNISETFYYAQKAVIYPTQPLYIAEDKELSRKCRKALVRVFKLCDTDNDGLLNDEELNMFQLFCFGVPLSANAIQDVKSAVLEGDGDGLMDNGITISGFLYLHQLFIHRGRPETTWTVLRKFGYDVNLQLECNYLCPKLNIGLGCSTELTQKGMQFISELFDKYDEDKDGVLSPSEISNLFSVCPTLGWSKEAFYSVETDERDWLTYNGYKCFWMMNVFMNINKTLEQLAYLGFNVKYGSQLEAIRITQDRRVDITERKTDRTVFQCHVIGPKDAGKTVFCRTFAGHSMRNIALMNKKAMTPYVINSALVKNDQKYLLLHEVDMYSPKDKLTTYELCADVICLIYDASDRNSFNFCAETYRTYFHGTKVPCLIVATKVDRGEVEQIYEHQPAEFCRLYQLPAPIKFHNRDIGNANCEIFAQLATMAVYPIESYAKLFRNGKWNARYLICRRVRDIEAPVIQVYKPALGFRGPGKYKYAIVLENYVGIEKGFEVRKHTLTLALILKNESLIMAFLRPQQLSLWELWFKEVLGPSSVFFMQVKEAPKATLTRQHICREVRVHVTENKFAIVAESIPKLIAYFPLTDIQNISCMDSMFFFTKITSYQSRELYALISGQIEQFYSLLLKSKRSNNLRFYLRRQNTEGLWMLDGPRHSNPSKNLAERGGTLSLPRKFVGNQLNQPVSELVCVNRRYSGNFPIQSARNSSKIEEPLYANLGVDDFANDEFSETQDSSDSEHHYDNSIGHNTFECSSDGARYIRQGSGLFLHTYENVPQATPVKWHDFGPTSSQSYGNISPSPDRGRTQIDEAEKYENWEKAKQLIASFKRPVYNSNNIMASSSELLVEDGTVRKVTPLMEHPAAISIRVDETEEPVSAPGLCKPQNEALLIGRPAPVVRSNLLSSVVGSFTRYDGERATHEYPRQQISTSPVELAPNSPSGHSDAVPPDVFESAVMKGRERLMQSERRNSSFSNCTRISSIPARSSFRLPNQTRGSDVVSRNSSLDLRTAPCSSGVSSTGCKTASPPKRDQIVVEATIEIHKDSETSLLNRSDDDADSLPLPGMSTPPPLPPRNRTDSSSKESSVAAECVDGVVEYCDLAPGTSSVRASPIERRPSYAEIDEASTLATKIYYHSFSLGNWTNSRNSVTKHGQPLSAEMPQTVEETFLSVNVTF</sequence>
<dbReference type="InterPro" id="IPR052266">
    <property type="entry name" value="Miro-EF-hand_domain"/>
</dbReference>
<keyword evidence="9" id="KW-0378">Hydrolase</keyword>
<keyword evidence="6" id="KW-0677">Repeat</keyword>
<dbReference type="InterPro" id="IPR013566">
    <property type="entry name" value="EF_hand_assoc_1"/>
</dbReference>
<dbReference type="InterPro" id="IPR002048">
    <property type="entry name" value="EF_hand_dom"/>
</dbReference>
<keyword evidence="11" id="KW-1133">Transmembrane helix</keyword>
<evidence type="ECO:0000256" key="1">
    <source>
        <dbReference type="ARBA" id="ARBA00004200"/>
    </source>
</evidence>
<evidence type="ECO:0000313" key="18">
    <source>
        <dbReference type="EMBL" id="KAK0397222.1"/>
    </source>
</evidence>
<evidence type="ECO:0000256" key="2">
    <source>
        <dbReference type="ARBA" id="ARBA00007981"/>
    </source>
</evidence>
<dbReference type="InterPro" id="IPR011992">
    <property type="entry name" value="EF-hand-dom_pair"/>
</dbReference>
<dbReference type="Gene3D" id="3.40.50.300">
    <property type="entry name" value="P-loop containing nucleotide triphosphate hydrolases"/>
    <property type="match status" value="3"/>
</dbReference>
<comment type="subcellular location">
    <subcellularLocation>
        <location evidence="1">Mitochondrion outer membrane</location>
        <topology evidence="1">Single-pass type IV membrane protein</topology>
    </subcellularLocation>
</comment>
<dbReference type="EMBL" id="JAUCMV010000005">
    <property type="protein sequence ID" value="KAK0397222.1"/>
    <property type="molecule type" value="Genomic_DNA"/>
</dbReference>
<evidence type="ECO:0000256" key="3">
    <source>
        <dbReference type="ARBA" id="ARBA00019119"/>
    </source>
</evidence>